<dbReference type="AlphaFoldDB" id="A0A1G4S9D6"/>
<accession>A0A1G4S9D6</accession>
<dbReference type="InterPro" id="IPR037185">
    <property type="entry name" value="EmrE-like"/>
</dbReference>
<gene>
    <name evidence="5" type="ORF">SAMN04487970_102542</name>
</gene>
<dbReference type="GO" id="GO:0016020">
    <property type="term" value="C:membrane"/>
    <property type="evidence" value="ECO:0007669"/>
    <property type="project" value="InterPro"/>
</dbReference>
<feature type="transmembrane region" description="Helical" evidence="3">
    <location>
        <begin position="152"/>
        <end position="170"/>
    </location>
</feature>
<comment type="subcellular location">
    <subcellularLocation>
        <location evidence="1">Endomembrane system</location>
        <topology evidence="1">Multi-pass membrane protein</topology>
    </subcellularLocation>
</comment>
<proteinExistence type="inferred from homology"/>
<evidence type="ECO:0000259" key="4">
    <source>
        <dbReference type="Pfam" id="PF00892"/>
    </source>
</evidence>
<reference evidence="6" key="1">
    <citation type="submission" date="2016-10" db="EMBL/GenBank/DDBJ databases">
        <authorList>
            <person name="Varghese N."/>
            <person name="Submissions S."/>
        </authorList>
    </citation>
    <scope>NUCLEOTIDE SEQUENCE [LARGE SCALE GENOMIC DNA]</scope>
    <source>
        <strain evidence="6">CGMCC 1.8946</strain>
    </source>
</reference>
<keyword evidence="3" id="KW-0472">Membrane</keyword>
<comment type="similarity">
    <text evidence="2">Belongs to the EamA transporter family.</text>
</comment>
<evidence type="ECO:0000313" key="5">
    <source>
        <dbReference type="EMBL" id="SCW65813.1"/>
    </source>
</evidence>
<feature type="transmembrane region" description="Helical" evidence="3">
    <location>
        <begin position="12"/>
        <end position="32"/>
    </location>
</feature>
<dbReference type="PANTHER" id="PTHR22911">
    <property type="entry name" value="ACYL-MALONYL CONDENSING ENZYME-RELATED"/>
    <property type="match status" value="1"/>
</dbReference>
<dbReference type="PANTHER" id="PTHR22911:SF102">
    <property type="entry name" value="MEMBRANE PROTEIN"/>
    <property type="match status" value="1"/>
</dbReference>
<evidence type="ECO:0000256" key="3">
    <source>
        <dbReference type="SAM" id="Phobius"/>
    </source>
</evidence>
<keyword evidence="6" id="KW-1185">Reference proteome</keyword>
<feature type="transmembrane region" description="Helical" evidence="3">
    <location>
        <begin position="182"/>
        <end position="202"/>
    </location>
</feature>
<feature type="transmembrane region" description="Helical" evidence="3">
    <location>
        <begin position="272"/>
        <end position="291"/>
    </location>
</feature>
<evidence type="ECO:0000256" key="2">
    <source>
        <dbReference type="ARBA" id="ARBA00007362"/>
    </source>
</evidence>
<feature type="transmembrane region" description="Helical" evidence="3">
    <location>
        <begin position="70"/>
        <end position="89"/>
    </location>
</feature>
<feature type="domain" description="EamA" evidence="4">
    <location>
        <begin position="155"/>
        <end position="287"/>
    </location>
</feature>
<feature type="domain" description="EamA" evidence="4">
    <location>
        <begin position="14"/>
        <end position="142"/>
    </location>
</feature>
<feature type="transmembrane region" description="Helical" evidence="3">
    <location>
        <begin position="101"/>
        <end position="119"/>
    </location>
</feature>
<dbReference type="InterPro" id="IPR000620">
    <property type="entry name" value="EamA_dom"/>
</dbReference>
<sequence length="297" mass="32399">MSRKREKKVREKVYFILSMVIFGAVGVFAKYIDLAASEIALFMSLIGSLFLFIICISTKRNISWQNVKKNAPVLLLSSVALGGNWIFLFQSYKETTIANAALSYYFAPVLVIVMSPIVLKEKLSLKKMICVGAALLGLLFIVQSGGNEGTGHHLLGIIYGLIAAAFYAILTLTNKFIRNMDGLESTLSQLLLSAVLLIPYVLMTEGFDLFRISGNSMILILILGVLHTGVGFYLFFSGMRGLEGQSIAVLSYIDPLASLVISALVIGEKMTLFQMLGAVLLLGSTFISEAGRKKKSV</sequence>
<dbReference type="SUPFAM" id="SSF103481">
    <property type="entry name" value="Multidrug resistance efflux transporter EmrE"/>
    <property type="match status" value="2"/>
</dbReference>
<feature type="transmembrane region" description="Helical" evidence="3">
    <location>
        <begin position="128"/>
        <end position="146"/>
    </location>
</feature>
<keyword evidence="3" id="KW-1133">Transmembrane helix</keyword>
<organism evidence="5 6">
    <name type="scientific">Paenibacillus tianmuensis</name>
    <dbReference type="NCBI Taxonomy" id="624147"/>
    <lineage>
        <taxon>Bacteria</taxon>
        <taxon>Bacillati</taxon>
        <taxon>Bacillota</taxon>
        <taxon>Bacilli</taxon>
        <taxon>Bacillales</taxon>
        <taxon>Paenibacillaceae</taxon>
        <taxon>Paenibacillus</taxon>
    </lineage>
</organism>
<feature type="transmembrane region" description="Helical" evidence="3">
    <location>
        <begin position="38"/>
        <end position="58"/>
    </location>
</feature>
<dbReference type="Proteomes" id="UP000198601">
    <property type="component" value="Unassembled WGS sequence"/>
</dbReference>
<dbReference type="STRING" id="624147.SAMN04487970_102542"/>
<evidence type="ECO:0000313" key="6">
    <source>
        <dbReference type="Proteomes" id="UP000198601"/>
    </source>
</evidence>
<name>A0A1G4S9D6_9BACL</name>
<feature type="transmembrane region" description="Helical" evidence="3">
    <location>
        <begin position="214"/>
        <end position="235"/>
    </location>
</feature>
<protein>
    <submittedName>
        <fullName evidence="5">RarD protein</fullName>
    </submittedName>
</protein>
<dbReference type="Pfam" id="PF00892">
    <property type="entry name" value="EamA"/>
    <property type="match status" value="2"/>
</dbReference>
<dbReference type="EMBL" id="FMTT01000025">
    <property type="protein sequence ID" value="SCW65813.1"/>
    <property type="molecule type" value="Genomic_DNA"/>
</dbReference>
<keyword evidence="3" id="KW-0812">Transmembrane</keyword>
<feature type="transmembrane region" description="Helical" evidence="3">
    <location>
        <begin position="247"/>
        <end position="266"/>
    </location>
</feature>
<evidence type="ECO:0000256" key="1">
    <source>
        <dbReference type="ARBA" id="ARBA00004127"/>
    </source>
</evidence>